<dbReference type="PANTHER" id="PTHR47447:SF17">
    <property type="entry name" value="OS12G0638900 PROTEIN"/>
    <property type="match status" value="1"/>
</dbReference>
<sequence>MAQSDGPRQREPADGRVSGAHGDGPADVGRNASPAGAAAPAQAAAGGADAASENSEPCLSLRELRKALEEAPDIAAARALILANSDLGDGGGGGGGGGSGGEAHSIGPRAVCELITQLGRAKQCDKAIAVFEECPALGIEPNSHIFSALVSACSNSSRWEAALQYFRLARSAGAANEITFSAAIAACMRAGDLDRGLELLKEMQEGGMGPDALTFSTVIGAAQRTGSWDEHDRLMSDMHARGFVAPRKIYAVALDRCRLEGDWEGALRVYQGMQAAAAAGDGGAAERAAQGSSAPAERAPAAASSLAAHEDPSLLLLVLRTLLKEQRNPLALDLLRDHAGVMDGRTCSRAAELLIAAGLEPDAVRLRRRAAELHRGRRGRSGRARGGRASSGSDSPARARRRSRPPAGGRRGGAPAPAPAPGLELEPPALRGGPSDDGAAAILLQSCSPAGSPCHSSGSAGSARSNSDASSGGAAAGGRAPAARACGPQAATYRGRSPLAWPSSSAPVRSPQWRDLPPPPPPLPPPSPLPPGHGEEPPAQAAAARAAPPTPSPAAAPAAQRGRGAPRSPPRQLLERAHSFPPSPALGPGWHGQGQWPVPPPWQMQVSAPVGPYMQWARPMPMACMGAWMPQQYMTSGWVWSAAYAPYPPARPPPPPRPPADEE</sequence>
<feature type="repeat" description="PPR" evidence="3">
    <location>
        <begin position="211"/>
        <end position="245"/>
    </location>
</feature>
<evidence type="ECO:0000256" key="1">
    <source>
        <dbReference type="ARBA" id="ARBA00007626"/>
    </source>
</evidence>
<evidence type="ECO:0000313" key="6">
    <source>
        <dbReference type="EMBL" id="GBF87510.1"/>
    </source>
</evidence>
<evidence type="ECO:0000256" key="2">
    <source>
        <dbReference type="ARBA" id="ARBA00022737"/>
    </source>
</evidence>
<feature type="compositionally biased region" description="Low complexity" evidence="4">
    <location>
        <begin position="456"/>
        <end position="491"/>
    </location>
</feature>
<dbReference type="InParanoid" id="A0A2V0NPT3"/>
<keyword evidence="2" id="KW-0677">Repeat</keyword>
<comment type="caution">
    <text evidence="6">The sequence shown here is derived from an EMBL/GenBank/DDBJ whole genome shotgun (WGS) entry which is preliminary data.</text>
</comment>
<dbReference type="PANTHER" id="PTHR47447">
    <property type="entry name" value="OS03G0856100 PROTEIN"/>
    <property type="match status" value="1"/>
</dbReference>
<dbReference type="InterPro" id="IPR011990">
    <property type="entry name" value="TPR-like_helical_dom_sf"/>
</dbReference>
<evidence type="ECO:0000313" key="7">
    <source>
        <dbReference type="Proteomes" id="UP000247498"/>
    </source>
</evidence>
<protein>
    <recommendedName>
        <fullName evidence="5">PROP1-like PPR domain-containing protein</fullName>
    </recommendedName>
</protein>
<dbReference type="NCBIfam" id="TIGR00756">
    <property type="entry name" value="PPR"/>
    <property type="match status" value="1"/>
</dbReference>
<gene>
    <name evidence="6" type="ORF">Rsub_00221</name>
</gene>
<keyword evidence="7" id="KW-1185">Reference proteome</keyword>
<feature type="region of interest" description="Disordered" evidence="4">
    <location>
        <begin position="284"/>
        <end position="305"/>
    </location>
</feature>
<dbReference type="Proteomes" id="UP000247498">
    <property type="component" value="Unassembled WGS sequence"/>
</dbReference>
<feature type="compositionally biased region" description="Low complexity" evidence="4">
    <location>
        <begin position="537"/>
        <end position="547"/>
    </location>
</feature>
<dbReference type="InterPro" id="IPR033443">
    <property type="entry name" value="PROP1-like_PPR_dom"/>
</dbReference>
<dbReference type="Pfam" id="PF17177">
    <property type="entry name" value="PPR_long"/>
    <property type="match status" value="1"/>
</dbReference>
<dbReference type="Gene3D" id="1.25.40.10">
    <property type="entry name" value="Tetratricopeptide repeat domain"/>
    <property type="match status" value="1"/>
</dbReference>
<feature type="compositionally biased region" description="Pro residues" evidence="4">
    <location>
        <begin position="516"/>
        <end position="531"/>
    </location>
</feature>
<evidence type="ECO:0000256" key="3">
    <source>
        <dbReference type="PROSITE-ProRule" id="PRU00708"/>
    </source>
</evidence>
<feature type="compositionally biased region" description="Low complexity" evidence="4">
    <location>
        <begin position="387"/>
        <end position="396"/>
    </location>
</feature>
<proteinExistence type="inferred from homology"/>
<dbReference type="STRING" id="307507.A0A2V0NPT3"/>
<comment type="similarity">
    <text evidence="1">Belongs to the PPR family. P subfamily.</text>
</comment>
<feature type="region of interest" description="Disordered" evidence="4">
    <location>
        <begin position="1"/>
        <end position="54"/>
    </location>
</feature>
<organism evidence="6 7">
    <name type="scientific">Raphidocelis subcapitata</name>
    <dbReference type="NCBI Taxonomy" id="307507"/>
    <lineage>
        <taxon>Eukaryota</taxon>
        <taxon>Viridiplantae</taxon>
        <taxon>Chlorophyta</taxon>
        <taxon>core chlorophytes</taxon>
        <taxon>Chlorophyceae</taxon>
        <taxon>CS clade</taxon>
        <taxon>Sphaeropleales</taxon>
        <taxon>Selenastraceae</taxon>
        <taxon>Raphidocelis</taxon>
    </lineage>
</organism>
<accession>A0A2V0NPT3</accession>
<feature type="compositionally biased region" description="Low complexity" evidence="4">
    <location>
        <begin position="32"/>
        <end position="52"/>
    </location>
</feature>
<feature type="repeat" description="PPR" evidence="3">
    <location>
        <begin position="176"/>
        <end position="210"/>
    </location>
</feature>
<dbReference type="OrthoDB" id="424777at2759"/>
<dbReference type="InterPro" id="IPR002885">
    <property type="entry name" value="PPR_rpt"/>
</dbReference>
<feature type="compositionally biased region" description="Basic residues" evidence="4">
    <location>
        <begin position="375"/>
        <end position="386"/>
    </location>
</feature>
<reference evidence="6 7" key="1">
    <citation type="journal article" date="2018" name="Sci. Rep.">
        <title>Raphidocelis subcapitata (=Pseudokirchneriella subcapitata) provides an insight into genome evolution and environmental adaptations in the Sphaeropleales.</title>
        <authorList>
            <person name="Suzuki S."/>
            <person name="Yamaguchi H."/>
            <person name="Nakajima N."/>
            <person name="Kawachi M."/>
        </authorList>
    </citation>
    <scope>NUCLEOTIDE SEQUENCE [LARGE SCALE GENOMIC DNA]</scope>
    <source>
        <strain evidence="6 7">NIES-35</strain>
    </source>
</reference>
<dbReference type="AlphaFoldDB" id="A0A2V0NPT3"/>
<evidence type="ECO:0000256" key="4">
    <source>
        <dbReference type="SAM" id="MobiDB-lite"/>
    </source>
</evidence>
<feature type="compositionally biased region" description="Low complexity" evidence="4">
    <location>
        <begin position="421"/>
        <end position="433"/>
    </location>
</feature>
<evidence type="ECO:0000259" key="5">
    <source>
        <dbReference type="Pfam" id="PF17177"/>
    </source>
</evidence>
<feature type="domain" description="PROP1-like PPR" evidence="5">
    <location>
        <begin position="119"/>
        <end position="240"/>
    </location>
</feature>
<dbReference type="PROSITE" id="PS51375">
    <property type="entry name" value="PPR"/>
    <property type="match status" value="2"/>
</dbReference>
<feature type="compositionally biased region" description="Low complexity" evidence="4">
    <location>
        <begin position="555"/>
        <end position="566"/>
    </location>
</feature>
<dbReference type="EMBL" id="BDRX01000001">
    <property type="protein sequence ID" value="GBF87510.1"/>
    <property type="molecule type" value="Genomic_DNA"/>
</dbReference>
<feature type="region of interest" description="Disordered" evidence="4">
    <location>
        <begin position="370"/>
        <end position="598"/>
    </location>
</feature>
<name>A0A2V0NPT3_9CHLO</name>